<proteinExistence type="inferred from homology"/>
<evidence type="ECO:0000313" key="2">
    <source>
        <dbReference type="EMBL" id="QAT62196.1"/>
    </source>
</evidence>
<comment type="similarity">
    <text evidence="1">Belongs to the RutC family.</text>
</comment>
<dbReference type="PANTHER" id="PTHR11803">
    <property type="entry name" value="2-IMINOBUTANOATE/2-IMINOPROPANOATE DEAMINASE RIDA"/>
    <property type="match status" value="1"/>
</dbReference>
<evidence type="ECO:0000313" key="3">
    <source>
        <dbReference type="Proteomes" id="UP000287969"/>
    </source>
</evidence>
<reference evidence="3" key="1">
    <citation type="submission" date="2019-01" db="EMBL/GenBank/DDBJ databases">
        <title>Draft genomes of a novel of Sporanaerobacter strains.</title>
        <authorList>
            <person name="Ma S."/>
        </authorList>
    </citation>
    <scope>NUCLEOTIDE SEQUENCE [LARGE SCALE GENOMIC DNA]</scope>
    <source>
        <strain evidence="3">NJN-17</strain>
    </source>
</reference>
<dbReference type="InterPro" id="IPR006175">
    <property type="entry name" value="YjgF/YER057c/UK114"/>
</dbReference>
<dbReference type="RefSeq" id="WP_071138963.1">
    <property type="nucleotide sequence ID" value="NZ_CP035282.1"/>
</dbReference>
<dbReference type="KEGG" id="spoa:EQM13_11645"/>
<organism evidence="2 3">
    <name type="scientific">Acidilutibacter cellobiosedens</name>
    <dbReference type="NCBI Taxonomy" id="2507161"/>
    <lineage>
        <taxon>Bacteria</taxon>
        <taxon>Bacillati</taxon>
        <taxon>Bacillota</taxon>
        <taxon>Tissierellia</taxon>
        <taxon>Tissierellales</taxon>
        <taxon>Acidilutibacteraceae</taxon>
        <taxon>Acidilutibacter</taxon>
    </lineage>
</organism>
<dbReference type="CDD" id="cd00448">
    <property type="entry name" value="YjgF_YER057c_UK114_family"/>
    <property type="match status" value="1"/>
</dbReference>
<dbReference type="PANTHER" id="PTHR11803:SF39">
    <property type="entry name" value="2-IMINOBUTANOATE_2-IMINOPROPANOATE DEAMINASE"/>
    <property type="match status" value="1"/>
</dbReference>
<protein>
    <submittedName>
        <fullName evidence="2">RidA family protein</fullName>
    </submittedName>
</protein>
<evidence type="ECO:0000256" key="1">
    <source>
        <dbReference type="ARBA" id="ARBA00010552"/>
    </source>
</evidence>
<dbReference type="Pfam" id="PF01042">
    <property type="entry name" value="Ribonuc_L-PSP"/>
    <property type="match status" value="1"/>
</dbReference>
<accession>A0A410QDZ5</accession>
<gene>
    <name evidence="2" type="ORF">EQM13_11645</name>
</gene>
<dbReference type="EMBL" id="CP035282">
    <property type="protein sequence ID" value="QAT62196.1"/>
    <property type="molecule type" value="Genomic_DNA"/>
</dbReference>
<dbReference type="SUPFAM" id="SSF55298">
    <property type="entry name" value="YjgF-like"/>
    <property type="match status" value="1"/>
</dbReference>
<sequence>MSKSYVSTNKAPSAIGPYSQGIVSNNVIFTSGQLPINPENEKLIEGNIKEATKQCIENIKAILAEAGFTLEDIVKITIFITDMNNFGFVNEIYGEYFNKHKPARTCVEVSKLPKNAEIEIEATAFK</sequence>
<keyword evidence="3" id="KW-1185">Reference proteome</keyword>
<dbReference type="Gene3D" id="3.30.1330.40">
    <property type="entry name" value="RutC-like"/>
    <property type="match status" value="1"/>
</dbReference>
<dbReference type="Proteomes" id="UP000287969">
    <property type="component" value="Chromosome"/>
</dbReference>
<dbReference type="FunFam" id="3.30.1330.40:FF:000001">
    <property type="entry name" value="L-PSP family endoribonuclease"/>
    <property type="match status" value="1"/>
</dbReference>
<dbReference type="OrthoDB" id="9803101at2"/>
<dbReference type="InterPro" id="IPR006056">
    <property type="entry name" value="RidA"/>
</dbReference>
<dbReference type="InterPro" id="IPR035959">
    <property type="entry name" value="RutC-like_sf"/>
</dbReference>
<dbReference type="NCBIfam" id="TIGR00004">
    <property type="entry name" value="Rid family detoxifying hydrolase"/>
    <property type="match status" value="1"/>
</dbReference>
<dbReference type="GO" id="GO:0005829">
    <property type="term" value="C:cytosol"/>
    <property type="evidence" value="ECO:0007669"/>
    <property type="project" value="TreeGrafter"/>
</dbReference>
<dbReference type="AlphaFoldDB" id="A0A410QDZ5"/>
<dbReference type="GO" id="GO:0019239">
    <property type="term" value="F:deaminase activity"/>
    <property type="evidence" value="ECO:0007669"/>
    <property type="project" value="TreeGrafter"/>
</dbReference>
<name>A0A410QDZ5_9FIRM</name>